<feature type="region of interest" description="Disordered" evidence="1">
    <location>
        <begin position="36"/>
        <end position="60"/>
    </location>
</feature>
<reference evidence="2 3" key="1">
    <citation type="submission" date="2014-02" db="EMBL/GenBank/DDBJ databases">
        <title>The small core and large imbalanced accessory genome model reveals a collaborative survival strategy of Sorangium cellulosum strains in nature.</title>
        <authorList>
            <person name="Han K."/>
            <person name="Peng R."/>
            <person name="Blom J."/>
            <person name="Li Y.-Z."/>
        </authorList>
    </citation>
    <scope>NUCLEOTIDE SEQUENCE [LARGE SCALE GENOMIC DNA]</scope>
    <source>
        <strain evidence="2 3">So0008-312</strain>
    </source>
</reference>
<proteinExistence type="predicted"/>
<accession>A0A150QLR4</accession>
<comment type="caution">
    <text evidence="2">The sequence shown here is derived from an EMBL/GenBank/DDBJ whole genome shotgun (WGS) entry which is preliminary data.</text>
</comment>
<organism evidence="2 3">
    <name type="scientific">Sorangium cellulosum</name>
    <name type="common">Polyangium cellulosum</name>
    <dbReference type="NCBI Taxonomy" id="56"/>
    <lineage>
        <taxon>Bacteria</taxon>
        <taxon>Pseudomonadati</taxon>
        <taxon>Myxococcota</taxon>
        <taxon>Polyangia</taxon>
        <taxon>Polyangiales</taxon>
        <taxon>Polyangiaceae</taxon>
        <taxon>Sorangium</taxon>
    </lineage>
</organism>
<dbReference type="EMBL" id="JEMA01000518">
    <property type="protein sequence ID" value="KYF68909.1"/>
    <property type="molecule type" value="Genomic_DNA"/>
</dbReference>
<evidence type="ECO:0000256" key="1">
    <source>
        <dbReference type="SAM" id="MobiDB-lite"/>
    </source>
</evidence>
<dbReference type="AlphaFoldDB" id="A0A150QLR4"/>
<dbReference type="Proteomes" id="UP000075260">
    <property type="component" value="Unassembled WGS sequence"/>
</dbReference>
<name>A0A150QLR4_SORCE</name>
<evidence type="ECO:0000313" key="3">
    <source>
        <dbReference type="Proteomes" id="UP000075260"/>
    </source>
</evidence>
<sequence>MGYRSVAEGVLMPTSMLAWREDSDMTSDLMSVARMTRAGSSAPRGAGQARGTTLSKRLMP</sequence>
<evidence type="ECO:0000313" key="2">
    <source>
        <dbReference type="EMBL" id="KYF68909.1"/>
    </source>
</evidence>
<feature type="compositionally biased region" description="Polar residues" evidence="1">
    <location>
        <begin position="50"/>
        <end position="60"/>
    </location>
</feature>
<gene>
    <name evidence="2" type="ORF">BE15_21510</name>
</gene>
<protein>
    <submittedName>
        <fullName evidence="2">Uncharacterized protein</fullName>
    </submittedName>
</protein>